<reference evidence="5 6" key="1">
    <citation type="submission" date="2015-01" db="EMBL/GenBank/DDBJ databases">
        <title>The Genome Sequence of Exophiala spinifera CBS89968.</title>
        <authorList>
            <consortium name="The Broad Institute Genomics Platform"/>
            <person name="Cuomo C."/>
            <person name="de Hoog S."/>
            <person name="Gorbushina A."/>
            <person name="Stielow B."/>
            <person name="Teixiera M."/>
            <person name="Abouelleil A."/>
            <person name="Chapman S.B."/>
            <person name="Priest M."/>
            <person name="Young S.K."/>
            <person name="Wortman J."/>
            <person name="Nusbaum C."/>
            <person name="Birren B."/>
        </authorList>
    </citation>
    <scope>NUCLEOTIDE SEQUENCE [LARGE SCALE GENOMIC DNA]</scope>
    <source>
        <strain evidence="5 6">CBS 89968</strain>
    </source>
</reference>
<dbReference type="Pfam" id="PF01494">
    <property type="entry name" value="FAD_binding_3"/>
    <property type="match status" value="2"/>
</dbReference>
<evidence type="ECO:0000256" key="1">
    <source>
        <dbReference type="ARBA" id="ARBA00022630"/>
    </source>
</evidence>
<gene>
    <name evidence="5" type="ORF">PV08_04252</name>
</gene>
<dbReference type="GO" id="GO:0071949">
    <property type="term" value="F:FAD binding"/>
    <property type="evidence" value="ECO:0007669"/>
    <property type="project" value="InterPro"/>
</dbReference>
<dbReference type="PANTHER" id="PTHR46720">
    <property type="entry name" value="HYDROXYLASE, PUTATIVE (AFU_ORTHOLOGUE AFUA_3G01460)-RELATED"/>
    <property type="match status" value="1"/>
</dbReference>
<dbReference type="InterPro" id="IPR002938">
    <property type="entry name" value="FAD-bd"/>
</dbReference>
<dbReference type="InterPro" id="IPR051104">
    <property type="entry name" value="FAD_monoxygenase"/>
</dbReference>
<dbReference type="PRINTS" id="PR00420">
    <property type="entry name" value="RNGMNOXGNASE"/>
</dbReference>
<dbReference type="InterPro" id="IPR036188">
    <property type="entry name" value="FAD/NAD-bd_sf"/>
</dbReference>
<evidence type="ECO:0000313" key="5">
    <source>
        <dbReference type="EMBL" id="KIW17061.1"/>
    </source>
</evidence>
<name>A0A0D1YPG3_9EURO</name>
<dbReference type="GO" id="GO:0044550">
    <property type="term" value="P:secondary metabolite biosynthetic process"/>
    <property type="evidence" value="ECO:0007669"/>
    <property type="project" value="TreeGrafter"/>
</dbReference>
<dbReference type="EMBL" id="KN847494">
    <property type="protein sequence ID" value="KIW17061.1"/>
    <property type="molecule type" value="Genomic_DNA"/>
</dbReference>
<feature type="domain" description="FAD-binding" evidence="4">
    <location>
        <begin position="48"/>
        <end position="242"/>
    </location>
</feature>
<dbReference type="GeneID" id="27331335"/>
<dbReference type="AlphaFoldDB" id="A0A0D1YPG3"/>
<keyword evidence="3" id="KW-0560">Oxidoreductase</keyword>
<dbReference type="STRING" id="91928.A0A0D1YPG3"/>
<dbReference type="OrthoDB" id="16820at2759"/>
<dbReference type="VEuPathDB" id="FungiDB:PV08_04252"/>
<feature type="domain" description="FAD-binding" evidence="4">
    <location>
        <begin position="308"/>
        <end position="380"/>
    </location>
</feature>
<dbReference type="Gene3D" id="3.50.50.60">
    <property type="entry name" value="FAD/NAD(P)-binding domain"/>
    <property type="match status" value="1"/>
</dbReference>
<evidence type="ECO:0000256" key="3">
    <source>
        <dbReference type="ARBA" id="ARBA00023002"/>
    </source>
</evidence>
<keyword evidence="6" id="KW-1185">Reference proteome</keyword>
<evidence type="ECO:0000313" key="6">
    <source>
        <dbReference type="Proteomes" id="UP000053328"/>
    </source>
</evidence>
<protein>
    <recommendedName>
        <fullName evidence="4">FAD-binding domain-containing protein</fullName>
    </recommendedName>
</protein>
<dbReference type="PANTHER" id="PTHR46720:SF1">
    <property type="entry name" value="HYDROXYLASE, PUTATIVE (AFU_ORTHOLOGUE AFUA_8G06050)-RELATED"/>
    <property type="match status" value="1"/>
</dbReference>
<keyword evidence="1" id="KW-0285">Flavoprotein</keyword>
<dbReference type="SUPFAM" id="SSF51905">
    <property type="entry name" value="FAD/NAD(P)-binding domain"/>
    <property type="match status" value="1"/>
</dbReference>
<evidence type="ECO:0000256" key="2">
    <source>
        <dbReference type="ARBA" id="ARBA00022827"/>
    </source>
</evidence>
<organism evidence="5 6">
    <name type="scientific">Exophiala spinifera</name>
    <dbReference type="NCBI Taxonomy" id="91928"/>
    <lineage>
        <taxon>Eukaryota</taxon>
        <taxon>Fungi</taxon>
        <taxon>Dikarya</taxon>
        <taxon>Ascomycota</taxon>
        <taxon>Pezizomycotina</taxon>
        <taxon>Eurotiomycetes</taxon>
        <taxon>Chaetothyriomycetidae</taxon>
        <taxon>Chaetothyriales</taxon>
        <taxon>Herpotrichiellaceae</taxon>
        <taxon>Exophiala</taxon>
    </lineage>
</organism>
<dbReference type="Proteomes" id="UP000053328">
    <property type="component" value="Unassembled WGS sequence"/>
</dbReference>
<accession>A0A0D1YPG3</accession>
<sequence>MVGNVDRDVNSLGIRLYANRKTETRMVVSERQRNNISSNIYELRPEPTTLGGAIGIPSNGTRLLHRLGVYDELLTRGSSCSNVVMHSERGTVLGETDVVGAAKEATGFGYMRIKRTDLLDVFLKEVDNAGIPVRYNKRLVSISNQDDGVKATFSDGTVDTADLLLGCDGIHSAVRRLYVDPTVRANYTGLAGIGSIIPVSVLGEEAAPQLRGMHITMMQEGMVSAMSCSANDDEIYWGFQRELALPNGENDRDGWEIRREQEVSGFRELLHGVLKGAGDQWGDMLRGLVDQTSVVKFYPIFKLPSGGTWHKKRVLLLGDAAHAMPPHAGQGVSMALEDAFLLSRLLGRKQAWRRGEDDVNEVYETYDRIRRPRIDELAARSSGNAALRKKTGRLGLMLKEFGIWMFLHGSWALGMDKWGSEMKQMVYDIEEVEI</sequence>
<dbReference type="HOGENOM" id="CLU_009665_19_5_1"/>
<proteinExistence type="predicted"/>
<keyword evidence="2" id="KW-0274">FAD</keyword>
<evidence type="ECO:0000259" key="4">
    <source>
        <dbReference type="Pfam" id="PF01494"/>
    </source>
</evidence>
<dbReference type="RefSeq" id="XP_016237277.1">
    <property type="nucleotide sequence ID" value="XM_016378600.1"/>
</dbReference>
<dbReference type="GO" id="GO:0016491">
    <property type="term" value="F:oxidoreductase activity"/>
    <property type="evidence" value="ECO:0007669"/>
    <property type="project" value="UniProtKB-KW"/>
</dbReference>